<feature type="transmembrane region" description="Helical" evidence="2">
    <location>
        <begin position="272"/>
        <end position="295"/>
    </location>
</feature>
<dbReference type="EnsemblMetazoa" id="HelroT76315">
    <property type="protein sequence ID" value="HelroP76315"/>
    <property type="gene ID" value="HelroG76315"/>
</dbReference>
<dbReference type="STRING" id="6412.T1G2I2"/>
<feature type="domain" description="Alpha-carbonic anhydrase" evidence="3">
    <location>
        <begin position="4"/>
        <end position="268"/>
    </location>
</feature>
<comment type="similarity">
    <text evidence="1">Belongs to the alpha-carbonic anhydrase family.</text>
</comment>
<dbReference type="InterPro" id="IPR001148">
    <property type="entry name" value="CA_dom"/>
</dbReference>
<evidence type="ECO:0000256" key="2">
    <source>
        <dbReference type="SAM" id="Phobius"/>
    </source>
</evidence>
<reference evidence="6" key="1">
    <citation type="submission" date="2012-12" db="EMBL/GenBank/DDBJ databases">
        <authorList>
            <person name="Hellsten U."/>
            <person name="Grimwood J."/>
            <person name="Chapman J.A."/>
            <person name="Shapiro H."/>
            <person name="Aerts A."/>
            <person name="Otillar R.P."/>
            <person name="Terry A.Y."/>
            <person name="Boore J.L."/>
            <person name="Simakov O."/>
            <person name="Marletaz F."/>
            <person name="Cho S.-J."/>
            <person name="Edsinger-Gonzales E."/>
            <person name="Havlak P."/>
            <person name="Kuo D.-H."/>
            <person name="Larsson T."/>
            <person name="Lv J."/>
            <person name="Arendt D."/>
            <person name="Savage R."/>
            <person name="Osoegawa K."/>
            <person name="de Jong P."/>
            <person name="Lindberg D.R."/>
            <person name="Seaver E.C."/>
            <person name="Weisblat D.A."/>
            <person name="Putnam N.H."/>
            <person name="Grigoriev I.V."/>
            <person name="Rokhsar D.S."/>
        </authorList>
    </citation>
    <scope>NUCLEOTIDE SEQUENCE</scope>
</reference>
<protein>
    <recommendedName>
        <fullName evidence="3">Alpha-carbonic anhydrase domain-containing protein</fullName>
    </recommendedName>
</protein>
<dbReference type="Gene3D" id="3.10.200.10">
    <property type="entry name" value="Alpha carbonic anhydrase"/>
    <property type="match status" value="1"/>
</dbReference>
<dbReference type="InParanoid" id="T1G2I2"/>
<dbReference type="EMBL" id="AMQM01003563">
    <property type="status" value="NOT_ANNOTATED_CDS"/>
    <property type="molecule type" value="Genomic_DNA"/>
</dbReference>
<dbReference type="GeneID" id="20215280"/>
<accession>T1G2I2</accession>
<dbReference type="PANTHER" id="PTHR18952:SF208">
    <property type="entry name" value="CARBONIC ANHYDRASE XA-RELATED"/>
    <property type="match status" value="1"/>
</dbReference>
<dbReference type="SUPFAM" id="SSF51069">
    <property type="entry name" value="Carbonic anhydrase"/>
    <property type="match status" value="1"/>
</dbReference>
<dbReference type="SMART" id="SM01057">
    <property type="entry name" value="Carb_anhydrase"/>
    <property type="match status" value="1"/>
</dbReference>
<dbReference type="InterPro" id="IPR023561">
    <property type="entry name" value="Carbonic_anhydrase_a-class"/>
</dbReference>
<keyword evidence="2" id="KW-1133">Transmembrane helix</keyword>
<dbReference type="OrthoDB" id="5978072at2759"/>
<dbReference type="EMBL" id="KB096222">
    <property type="protein sequence ID" value="ESO07159.1"/>
    <property type="molecule type" value="Genomic_DNA"/>
</dbReference>
<dbReference type="CTD" id="20215280"/>
<dbReference type="InterPro" id="IPR036398">
    <property type="entry name" value="CA_dom_sf"/>
</dbReference>
<gene>
    <name evidence="5" type="primary">20215280</name>
    <name evidence="4" type="ORF">HELRODRAFT_76315</name>
</gene>
<evidence type="ECO:0000256" key="1">
    <source>
        <dbReference type="ARBA" id="ARBA00010718"/>
    </source>
</evidence>
<name>T1G2I2_HELRO</name>
<reference evidence="4 6" key="2">
    <citation type="journal article" date="2013" name="Nature">
        <title>Insights into bilaterian evolution from three spiralian genomes.</title>
        <authorList>
            <person name="Simakov O."/>
            <person name="Marletaz F."/>
            <person name="Cho S.J."/>
            <person name="Edsinger-Gonzales E."/>
            <person name="Havlak P."/>
            <person name="Hellsten U."/>
            <person name="Kuo D.H."/>
            <person name="Larsson T."/>
            <person name="Lv J."/>
            <person name="Arendt D."/>
            <person name="Savage R."/>
            <person name="Osoegawa K."/>
            <person name="de Jong P."/>
            <person name="Grimwood J."/>
            <person name="Chapman J.A."/>
            <person name="Shapiro H."/>
            <person name="Aerts A."/>
            <person name="Otillar R.P."/>
            <person name="Terry A.Y."/>
            <person name="Boore J.L."/>
            <person name="Grigoriev I.V."/>
            <person name="Lindberg D.R."/>
            <person name="Seaver E.C."/>
            <person name="Weisblat D.A."/>
            <person name="Putnam N.H."/>
            <person name="Rokhsar D.S."/>
        </authorList>
    </citation>
    <scope>NUCLEOTIDE SEQUENCE</scope>
</reference>
<dbReference type="PROSITE" id="PS51144">
    <property type="entry name" value="ALPHA_CA_2"/>
    <property type="match status" value="1"/>
</dbReference>
<evidence type="ECO:0000313" key="4">
    <source>
        <dbReference type="EMBL" id="ESO07159.1"/>
    </source>
</evidence>
<organism evidence="5 6">
    <name type="scientific">Helobdella robusta</name>
    <name type="common">Californian leech</name>
    <dbReference type="NCBI Taxonomy" id="6412"/>
    <lineage>
        <taxon>Eukaryota</taxon>
        <taxon>Metazoa</taxon>
        <taxon>Spiralia</taxon>
        <taxon>Lophotrochozoa</taxon>
        <taxon>Annelida</taxon>
        <taxon>Clitellata</taxon>
        <taxon>Hirudinea</taxon>
        <taxon>Rhynchobdellida</taxon>
        <taxon>Glossiphoniidae</taxon>
        <taxon>Helobdella</taxon>
    </lineage>
</organism>
<evidence type="ECO:0000313" key="5">
    <source>
        <dbReference type="EnsemblMetazoa" id="HelroP76315"/>
    </source>
</evidence>
<dbReference type="RefSeq" id="XP_009014537.1">
    <property type="nucleotide sequence ID" value="XM_009016289.1"/>
</dbReference>
<dbReference type="eggNOG" id="KOG0382">
    <property type="taxonomic scope" value="Eukaryota"/>
</dbReference>
<proteinExistence type="inferred from homology"/>
<dbReference type="AlphaFoldDB" id="T1G2I2"/>
<dbReference type="Proteomes" id="UP000015101">
    <property type="component" value="Unassembled WGS sequence"/>
</dbReference>
<dbReference type="HOGENOM" id="CLU_039326_7_1_1"/>
<sequence>TWSEWWTYEGISGPQYWSLVNNDWLLCAKGKRQSPINIDPRELLYDPNLDKVKVDNHTMNGFLMNTGQHLKFQVATNVSPPMNWVNISGGPLAYKYMITDVYFHFGSTNNQGSDHAVDNITFPLEIQIMGYNTDLYGNVSHALESTNGIAIISLLGQIDKRSNTELDTLLKKVELIKEQGECINVENISIHGLLPNTENYVTYEGSIPFPGCQETVTWMIFNKPVYVNEESLKILREMIREDSINRTSVANNFRPLQMTHSRPVRTNINFSVSYFALSICIVFGVLFGGVFLIYVV</sequence>
<reference evidence="5" key="3">
    <citation type="submission" date="2015-06" db="UniProtKB">
        <authorList>
            <consortium name="EnsemblMetazoa"/>
        </authorList>
    </citation>
    <scope>IDENTIFICATION</scope>
</reference>
<evidence type="ECO:0000259" key="3">
    <source>
        <dbReference type="PROSITE" id="PS51144"/>
    </source>
</evidence>
<dbReference type="PANTHER" id="PTHR18952">
    <property type="entry name" value="CARBONIC ANHYDRASE"/>
    <property type="match status" value="1"/>
</dbReference>
<dbReference type="KEGG" id="hro:HELRODRAFT_76315"/>
<dbReference type="Pfam" id="PF00194">
    <property type="entry name" value="Carb_anhydrase"/>
    <property type="match status" value="1"/>
</dbReference>
<dbReference type="GO" id="GO:0008270">
    <property type="term" value="F:zinc ion binding"/>
    <property type="evidence" value="ECO:0007669"/>
    <property type="project" value="InterPro"/>
</dbReference>
<keyword evidence="2" id="KW-0812">Transmembrane</keyword>
<dbReference type="GO" id="GO:0016836">
    <property type="term" value="F:hydro-lyase activity"/>
    <property type="evidence" value="ECO:0000318"/>
    <property type="project" value="GO_Central"/>
</dbReference>
<keyword evidence="6" id="KW-1185">Reference proteome</keyword>
<dbReference type="OMA" id="ANWDDWW"/>
<evidence type="ECO:0000313" key="6">
    <source>
        <dbReference type="Proteomes" id="UP000015101"/>
    </source>
</evidence>
<keyword evidence="2" id="KW-0472">Membrane</keyword>
<dbReference type="GO" id="GO:0004089">
    <property type="term" value="F:carbonate dehydratase activity"/>
    <property type="evidence" value="ECO:0007669"/>
    <property type="project" value="InterPro"/>
</dbReference>